<dbReference type="AlphaFoldDB" id="A0A162LAS7"/>
<dbReference type="SUPFAM" id="SSF159941">
    <property type="entry name" value="MM3350-like"/>
    <property type="match status" value="1"/>
</dbReference>
<feature type="domain" description="Plasmid pRiA4b Orf3-like" evidence="1">
    <location>
        <begin position="59"/>
        <end position="150"/>
    </location>
</feature>
<dbReference type="SUPFAM" id="SSF103642">
    <property type="entry name" value="Sec-C motif"/>
    <property type="match status" value="1"/>
</dbReference>
<protein>
    <recommendedName>
        <fullName evidence="1">Plasmid pRiA4b Orf3-like domain-containing protein</fullName>
    </recommendedName>
</protein>
<sequence>MLKGKCYYCNKEFSKAGILKHIKSCKVMKESMGLDESSSSSNINKFILGVYSKYDKDYWMYITIDINCTLKNLDQFLRDIWVECCGHLSMFEIYGERYESEIDTDWTFGEPSNDMNIKLKNVIGLNNKIEYEYDFGSTTYLEIKVIDKIICSNKGKDIELIARNNEPELKCSNCGSKASYYDYENEEYLCDDCFEDSTSDEEMIEEVDYVNSPRAGVCGYHGSKEDEVKYLPNVKSGKVITVGSFGSKTEEENNDVEEDYTYEDDEESYFDNAFSMDFDKVARRAINAGIRKEIKNWQPIEKNFSLEYHLNRFTKDKLIDIAKNLYINKISKLKKEELKNKILDSYEQEAQFIMENMGGEAFKVLLEASTKKICSVHNYDIETNVANYLRNRAFLFTGEIDGEDVIIVPEELQKVILRRDNKELIKQLEKNEEIIKLFWGMCNYYGVVELETFKELVKRYIDFDIAYMNLEVILENAAEYYGEFEFNGYLGNDVLVDDAFDIICHQREKRDLNFYPFKKEELLEAAKIDFQDKTKAYNKLYKFFTENFDIDSEDAEDLILALEAEFKNNVKISDVMEAFITNFDVSSIEEVNLIGNEVIKFFNNTRMWILKGYTPEELSSTTVIKKEKVGRNDPCPCGSGKKYKNCCGKK</sequence>
<dbReference type="InterPro" id="IPR004027">
    <property type="entry name" value="SEC_C_motif"/>
</dbReference>
<reference evidence="2 3" key="1">
    <citation type="journal article" date="2015" name="Biotechnol. Bioeng.">
        <title>Genome sequence and phenotypic characterization of Caulobacter segnis.</title>
        <authorList>
            <person name="Patel S."/>
            <person name="Fletcher B."/>
            <person name="Scott D.C."/>
            <person name="Ely B."/>
        </authorList>
    </citation>
    <scope>NUCLEOTIDE SEQUENCE [LARGE SCALE GENOMIC DNA]</scope>
    <source>
        <strain evidence="2 3">ERI-2</strain>
    </source>
</reference>
<evidence type="ECO:0000313" key="2">
    <source>
        <dbReference type="EMBL" id="OAA91096.1"/>
    </source>
</evidence>
<dbReference type="Pfam" id="PF02810">
    <property type="entry name" value="SEC-C"/>
    <property type="match status" value="1"/>
</dbReference>
<dbReference type="InterPro" id="IPR024047">
    <property type="entry name" value="MM3350-like_sf"/>
</dbReference>
<dbReference type="PATRIC" id="fig|1538.10.peg.1430"/>
<evidence type="ECO:0000259" key="1">
    <source>
        <dbReference type="Pfam" id="PF07929"/>
    </source>
</evidence>
<dbReference type="Gene3D" id="3.10.290.30">
    <property type="entry name" value="MM3350-like"/>
    <property type="match status" value="1"/>
</dbReference>
<dbReference type="RefSeq" id="WP_063554503.1">
    <property type="nucleotide sequence ID" value="NZ_LITT01000008.1"/>
</dbReference>
<evidence type="ECO:0000313" key="3">
    <source>
        <dbReference type="Proteomes" id="UP000077407"/>
    </source>
</evidence>
<dbReference type="PANTHER" id="PTHR33747">
    <property type="entry name" value="UPF0225 PROTEIN SCO1677"/>
    <property type="match status" value="1"/>
</dbReference>
<dbReference type="PANTHER" id="PTHR33747:SF1">
    <property type="entry name" value="ADENYLATE CYCLASE-ASSOCIATED CAP C-TERMINAL DOMAIN-CONTAINING PROTEIN"/>
    <property type="match status" value="1"/>
</dbReference>
<accession>A0A162LAS7</accession>
<comment type="caution">
    <text evidence="2">The sequence shown here is derived from an EMBL/GenBank/DDBJ whole genome shotgun (WGS) entry which is preliminary data.</text>
</comment>
<organism evidence="2 3">
    <name type="scientific">Clostridium ljungdahlii</name>
    <dbReference type="NCBI Taxonomy" id="1538"/>
    <lineage>
        <taxon>Bacteria</taxon>
        <taxon>Bacillati</taxon>
        <taxon>Bacillota</taxon>
        <taxon>Clostridia</taxon>
        <taxon>Eubacteriales</taxon>
        <taxon>Clostridiaceae</taxon>
        <taxon>Clostridium</taxon>
    </lineage>
</organism>
<proteinExistence type="predicted"/>
<dbReference type="Proteomes" id="UP000077407">
    <property type="component" value="Unassembled WGS sequence"/>
</dbReference>
<gene>
    <name evidence="2" type="ORF">WY13_00926</name>
</gene>
<dbReference type="Pfam" id="PF07929">
    <property type="entry name" value="PRiA4_ORF3"/>
    <property type="match status" value="1"/>
</dbReference>
<name>A0A162LAS7_9CLOT</name>
<dbReference type="InterPro" id="IPR012912">
    <property type="entry name" value="Plasmid_pRiA4b_Orf3-like"/>
</dbReference>
<dbReference type="EMBL" id="LITT01000008">
    <property type="protein sequence ID" value="OAA91096.1"/>
    <property type="molecule type" value="Genomic_DNA"/>
</dbReference>
<dbReference type="Gene3D" id="3.10.450.50">
    <property type="match status" value="1"/>
</dbReference>